<dbReference type="GO" id="GO:0022857">
    <property type="term" value="F:transmembrane transporter activity"/>
    <property type="evidence" value="ECO:0007669"/>
    <property type="project" value="InterPro"/>
</dbReference>
<dbReference type="Pfam" id="PF07690">
    <property type="entry name" value="MFS_1"/>
    <property type="match status" value="1"/>
</dbReference>
<dbReference type="AlphaFoldDB" id="A0AAD6G1S7"/>
<dbReference type="Gene3D" id="1.20.1250.20">
    <property type="entry name" value="MFS general substrate transporter like domains"/>
    <property type="match status" value="1"/>
</dbReference>
<keyword evidence="4 6" id="KW-1133">Transmembrane helix</keyword>
<feature type="transmembrane region" description="Helical" evidence="6">
    <location>
        <begin position="471"/>
        <end position="492"/>
    </location>
</feature>
<keyword evidence="5 6" id="KW-0472">Membrane</keyword>
<proteinExistence type="predicted"/>
<evidence type="ECO:0000256" key="6">
    <source>
        <dbReference type="SAM" id="Phobius"/>
    </source>
</evidence>
<feature type="transmembrane region" description="Helical" evidence="6">
    <location>
        <begin position="202"/>
        <end position="223"/>
    </location>
</feature>
<dbReference type="Proteomes" id="UP001213681">
    <property type="component" value="Unassembled WGS sequence"/>
</dbReference>
<feature type="transmembrane region" description="Helical" evidence="6">
    <location>
        <begin position="344"/>
        <end position="363"/>
    </location>
</feature>
<keyword evidence="8" id="KW-1185">Reference proteome</keyword>
<dbReference type="InterPro" id="IPR036259">
    <property type="entry name" value="MFS_trans_sf"/>
</dbReference>
<reference evidence="7" key="2">
    <citation type="journal article" date="2023" name="IMA Fungus">
        <title>Comparative genomic study of the Penicillium genus elucidates a diverse pangenome and 15 lateral gene transfer events.</title>
        <authorList>
            <person name="Petersen C."/>
            <person name="Sorensen T."/>
            <person name="Nielsen M.R."/>
            <person name="Sondergaard T.E."/>
            <person name="Sorensen J.L."/>
            <person name="Fitzpatrick D.A."/>
            <person name="Frisvad J.C."/>
            <person name="Nielsen K.L."/>
        </authorList>
    </citation>
    <scope>NUCLEOTIDE SEQUENCE</scope>
    <source>
        <strain evidence="7">IBT 16125</strain>
    </source>
</reference>
<dbReference type="PANTHER" id="PTHR43791:SF70">
    <property type="entry name" value="MAJOR FACILITATOR SUPERFAMILY (MFS) PROFILE DOMAIN-CONTAINING PROTEIN"/>
    <property type="match status" value="1"/>
</dbReference>
<feature type="transmembrane region" description="Helical" evidence="6">
    <location>
        <begin position="141"/>
        <end position="159"/>
    </location>
</feature>
<organism evidence="7 8">
    <name type="scientific">Penicillium daleae</name>
    <dbReference type="NCBI Taxonomy" id="63821"/>
    <lineage>
        <taxon>Eukaryota</taxon>
        <taxon>Fungi</taxon>
        <taxon>Dikarya</taxon>
        <taxon>Ascomycota</taxon>
        <taxon>Pezizomycotina</taxon>
        <taxon>Eurotiomycetes</taxon>
        <taxon>Eurotiomycetidae</taxon>
        <taxon>Eurotiales</taxon>
        <taxon>Aspergillaceae</taxon>
        <taxon>Penicillium</taxon>
    </lineage>
</organism>
<reference evidence="7" key="1">
    <citation type="submission" date="2022-12" db="EMBL/GenBank/DDBJ databases">
        <authorList>
            <person name="Petersen C."/>
        </authorList>
    </citation>
    <scope>NUCLEOTIDE SEQUENCE</scope>
    <source>
        <strain evidence="7">IBT 16125</strain>
    </source>
</reference>
<evidence type="ECO:0000256" key="4">
    <source>
        <dbReference type="ARBA" id="ARBA00022989"/>
    </source>
</evidence>
<dbReference type="InterPro" id="IPR011701">
    <property type="entry name" value="MFS"/>
</dbReference>
<accession>A0AAD6G1S7</accession>
<feature type="transmembrane region" description="Helical" evidence="6">
    <location>
        <begin position="166"/>
        <end position="190"/>
    </location>
</feature>
<gene>
    <name evidence="7" type="ORF">N7458_008410</name>
</gene>
<name>A0AAD6G1S7_9EURO</name>
<dbReference type="GeneID" id="81602035"/>
<protein>
    <recommendedName>
        <fullName evidence="9">Major facilitator superfamily (MFS) profile domain-containing protein</fullName>
    </recommendedName>
</protein>
<evidence type="ECO:0008006" key="9">
    <source>
        <dbReference type="Google" id="ProtNLM"/>
    </source>
</evidence>
<dbReference type="SUPFAM" id="SSF103473">
    <property type="entry name" value="MFS general substrate transporter"/>
    <property type="match status" value="1"/>
</dbReference>
<evidence type="ECO:0000256" key="1">
    <source>
        <dbReference type="ARBA" id="ARBA00004141"/>
    </source>
</evidence>
<feature type="transmembrane region" description="Helical" evidence="6">
    <location>
        <begin position="235"/>
        <end position="255"/>
    </location>
</feature>
<dbReference type="GO" id="GO:0016020">
    <property type="term" value="C:membrane"/>
    <property type="evidence" value="ECO:0007669"/>
    <property type="project" value="UniProtKB-SubCell"/>
</dbReference>
<comment type="caution">
    <text evidence="7">The sequence shown here is derived from an EMBL/GenBank/DDBJ whole genome shotgun (WGS) entry which is preliminary data.</text>
</comment>
<dbReference type="PANTHER" id="PTHR43791">
    <property type="entry name" value="PERMEASE-RELATED"/>
    <property type="match status" value="1"/>
</dbReference>
<sequence>MLSPPKQDSSRNMHIEEAPVNASQLVDEIEEAKDLTLNKAYGNSVGYKEYREGLEISVSEKENSRVRWKIDLVVLPIFLITQALQFMDKTALNYANLLGYQKALGLHGQQFNYLSAMVYAGYFFGQYPCGWLVGRFPAQRVLGLSCFIWGLMVIIMTQCHTFSSALAIRFIMGLFEAAVTPGLTLMTGFWYTRQEIPLRQCIWYSALGWGGIVGSYICFGITKLPVNFEPERWKILFYILGSVTCLWAAVIIFVLPDAPSSAFFLSKTERIIGIKRVAGNETGVKTKTFNAKQAIVALSDPKAILLFVSVFAAAIPNGVVNSFSTIIIEDMGFSTTKTTELKSVGDAVQIIALVIGGAITLNIPNSRLLTATAANIMCTVAAACMAYLPREQKWERLACFWLVNAQSVGFTISLVTISSNMAGYTHRAMANALVLLSSPLIHPFSSTAYCWGNFAGPFVVKPSQAPEYKGATIGLLVGCAIKAGCHICLYLYMFIVNRRRDSVYGLPDKARSDEAGMQDYTEFENKNFRYVL</sequence>
<keyword evidence="2" id="KW-0813">Transport</keyword>
<evidence type="ECO:0000256" key="5">
    <source>
        <dbReference type="ARBA" id="ARBA00023136"/>
    </source>
</evidence>
<evidence type="ECO:0000313" key="8">
    <source>
        <dbReference type="Proteomes" id="UP001213681"/>
    </source>
</evidence>
<dbReference type="EMBL" id="JAPVEA010000007">
    <property type="protein sequence ID" value="KAJ5444538.1"/>
    <property type="molecule type" value="Genomic_DNA"/>
</dbReference>
<evidence type="ECO:0000256" key="2">
    <source>
        <dbReference type="ARBA" id="ARBA00022448"/>
    </source>
</evidence>
<comment type="subcellular location">
    <subcellularLocation>
        <location evidence="1">Membrane</location>
        <topology evidence="1">Multi-pass membrane protein</topology>
    </subcellularLocation>
</comment>
<evidence type="ECO:0000256" key="3">
    <source>
        <dbReference type="ARBA" id="ARBA00022692"/>
    </source>
</evidence>
<feature type="transmembrane region" description="Helical" evidence="6">
    <location>
        <begin position="303"/>
        <end position="323"/>
    </location>
</feature>
<evidence type="ECO:0000313" key="7">
    <source>
        <dbReference type="EMBL" id="KAJ5444538.1"/>
    </source>
</evidence>
<keyword evidence="3 6" id="KW-0812">Transmembrane</keyword>
<dbReference type="RefSeq" id="XP_056764618.1">
    <property type="nucleotide sequence ID" value="XM_056911792.1"/>
</dbReference>